<name>A0A6P4ESD0_DRORH</name>
<reference evidence="7" key="1">
    <citation type="journal article" date="2021" name="Elife">
        <title>Highly contiguous assemblies of 101 drosophilid genomes.</title>
        <authorList>
            <person name="Kim B.Y."/>
            <person name="Wang J.R."/>
            <person name="Miller D.E."/>
            <person name="Barmina O."/>
            <person name="Delaney E."/>
            <person name="Thompson A."/>
            <person name="Comeault A.A."/>
            <person name="Peede D."/>
            <person name="D'Agostino E.R."/>
            <person name="Pelaez J."/>
            <person name="Aguilar J.M."/>
            <person name="Haji D."/>
            <person name="Matsunaga T."/>
            <person name="Armstrong E.E."/>
            <person name="Zych M."/>
            <person name="Ogawa Y."/>
            <person name="Stamenkovic-Radak M."/>
            <person name="Jelic M."/>
            <person name="Veselinovic M.S."/>
            <person name="Tanaskovic M."/>
            <person name="Eric P."/>
            <person name="Gao J.J."/>
            <person name="Katoh T.K."/>
            <person name="Toda M.J."/>
            <person name="Watabe H."/>
            <person name="Watada M."/>
            <person name="Davis J.S."/>
            <person name="Moyle L.C."/>
            <person name="Manoli G."/>
            <person name="Bertolini E."/>
            <person name="Kostal V."/>
            <person name="Hawley R.S."/>
            <person name="Takahashi A."/>
            <person name="Jones C.D."/>
            <person name="Price D.K."/>
            <person name="Whiteman N."/>
            <person name="Kopp A."/>
            <person name="Matute D.R."/>
            <person name="Petrov D.A."/>
        </authorList>
    </citation>
    <scope>NUCLEOTIDE SEQUENCE [LARGE SCALE GENOMIC DNA]</scope>
</reference>
<keyword evidence="4" id="KW-0175">Coiled coil</keyword>
<dbReference type="GO" id="GO:0016567">
    <property type="term" value="P:protein ubiquitination"/>
    <property type="evidence" value="ECO:0007669"/>
    <property type="project" value="InterPro"/>
</dbReference>
<dbReference type="Proteomes" id="UP001652680">
    <property type="component" value="Unassembled WGS sequence"/>
</dbReference>
<evidence type="ECO:0000313" key="6">
    <source>
        <dbReference type="EnsemblMetazoa" id="XP_016981075.1"/>
    </source>
</evidence>
<reference evidence="8" key="2">
    <citation type="submission" date="2025-04" db="UniProtKB">
        <authorList>
            <consortium name="RefSeq"/>
        </authorList>
    </citation>
    <scope>IDENTIFICATION</scope>
</reference>
<organism evidence="8">
    <name type="scientific">Drosophila rhopaloa</name>
    <name type="common">Fruit fly</name>
    <dbReference type="NCBI Taxonomy" id="1041015"/>
    <lineage>
        <taxon>Eukaryota</taxon>
        <taxon>Metazoa</taxon>
        <taxon>Ecdysozoa</taxon>
        <taxon>Arthropoda</taxon>
        <taxon>Hexapoda</taxon>
        <taxon>Insecta</taxon>
        <taxon>Pterygota</taxon>
        <taxon>Neoptera</taxon>
        <taxon>Endopterygota</taxon>
        <taxon>Diptera</taxon>
        <taxon>Brachycera</taxon>
        <taxon>Muscomorpha</taxon>
        <taxon>Ephydroidea</taxon>
        <taxon>Drosophilidae</taxon>
        <taxon>Drosophila</taxon>
        <taxon>Sophophora</taxon>
    </lineage>
</organism>
<evidence type="ECO:0000259" key="5">
    <source>
        <dbReference type="PROSITE" id="PS50089"/>
    </source>
</evidence>
<keyword evidence="7" id="KW-1185">Reference proteome</keyword>
<dbReference type="GO" id="GO:0004842">
    <property type="term" value="F:ubiquitin-protein transferase activity"/>
    <property type="evidence" value="ECO:0007669"/>
    <property type="project" value="InterPro"/>
</dbReference>
<feature type="coiled-coil region" evidence="4">
    <location>
        <begin position="15"/>
        <end position="64"/>
    </location>
</feature>
<keyword evidence="2" id="KW-0862">Zinc</keyword>
<evidence type="ECO:0000256" key="1">
    <source>
        <dbReference type="ARBA" id="ARBA00022771"/>
    </source>
</evidence>
<evidence type="ECO:0000256" key="3">
    <source>
        <dbReference type="PROSITE-ProRule" id="PRU00175"/>
    </source>
</evidence>
<dbReference type="GO" id="GO:0008270">
    <property type="term" value="F:zinc ion binding"/>
    <property type="evidence" value="ECO:0007669"/>
    <property type="project" value="UniProtKB-KW"/>
</dbReference>
<dbReference type="Pfam" id="PF13639">
    <property type="entry name" value="zf-RING_2"/>
    <property type="match status" value="1"/>
</dbReference>
<dbReference type="OrthoDB" id="5600418at2759"/>
<keyword evidence="1 3" id="KW-0863">Zinc-finger</keyword>
<dbReference type="GO" id="GO:0036297">
    <property type="term" value="P:interstrand cross-link repair"/>
    <property type="evidence" value="ECO:0007669"/>
    <property type="project" value="InterPro"/>
</dbReference>
<reference evidence="6" key="3">
    <citation type="submission" date="2025-05" db="UniProtKB">
        <authorList>
            <consortium name="EnsemblMetazoa"/>
        </authorList>
    </citation>
    <scope>IDENTIFICATION</scope>
</reference>
<dbReference type="EnsemblMetazoa" id="XM_017125586.2">
    <property type="protein sequence ID" value="XP_016981075.1"/>
    <property type="gene ID" value="LOC108046037"/>
</dbReference>
<dbReference type="InterPro" id="IPR037381">
    <property type="entry name" value="RFWD3"/>
</dbReference>
<evidence type="ECO:0000313" key="7">
    <source>
        <dbReference type="Proteomes" id="UP001652680"/>
    </source>
</evidence>
<dbReference type="InterPro" id="IPR001841">
    <property type="entry name" value="Znf_RING"/>
</dbReference>
<gene>
    <name evidence="8" type="primary">LOC108046037</name>
    <name evidence="6" type="synonym">108046037</name>
</gene>
<protein>
    <submittedName>
        <fullName evidence="8">E3 ubiquitin-protein ligase RFWD3 isoform X1</fullName>
    </submittedName>
</protein>
<dbReference type="AlphaFoldDB" id="A0A6P4ESD0"/>
<dbReference type="SMART" id="SM00184">
    <property type="entry name" value="RING"/>
    <property type="match status" value="1"/>
</dbReference>
<dbReference type="GeneID" id="108046037"/>
<dbReference type="Gene3D" id="3.30.40.10">
    <property type="entry name" value="Zinc/RING finger domain, C3HC4 (zinc finger)"/>
    <property type="match status" value="1"/>
</dbReference>
<dbReference type="RefSeq" id="XP_016981075.1">
    <property type="nucleotide sequence ID" value="XM_017125586.1"/>
</dbReference>
<evidence type="ECO:0000256" key="2">
    <source>
        <dbReference type="ARBA" id="ARBA00022833"/>
    </source>
</evidence>
<dbReference type="PROSITE" id="PS50089">
    <property type="entry name" value="ZF_RING_2"/>
    <property type="match status" value="1"/>
</dbReference>
<dbReference type="OMA" id="CIHMAIR"/>
<proteinExistence type="predicted"/>
<dbReference type="PANTHER" id="PTHR16047:SF7">
    <property type="entry name" value="E3 UBIQUITIN-PROTEIN LIGASE RFWD3"/>
    <property type="match status" value="1"/>
</dbReference>
<feature type="domain" description="RING-type" evidence="5">
    <location>
        <begin position="111"/>
        <end position="155"/>
    </location>
</feature>
<evidence type="ECO:0000313" key="8">
    <source>
        <dbReference type="RefSeq" id="XP_016981075.1"/>
    </source>
</evidence>
<dbReference type="SUPFAM" id="SSF57850">
    <property type="entry name" value="RING/U-box"/>
    <property type="match status" value="1"/>
</dbReference>
<dbReference type="PANTHER" id="PTHR16047">
    <property type="entry name" value="RFWD3 PROTEIN"/>
    <property type="match status" value="1"/>
</dbReference>
<evidence type="ECO:0000256" key="4">
    <source>
        <dbReference type="SAM" id="Coils"/>
    </source>
</evidence>
<keyword evidence="1 3" id="KW-0479">Metal-binding</keyword>
<accession>A0A6P4ESD0</accession>
<dbReference type="InterPro" id="IPR013083">
    <property type="entry name" value="Znf_RING/FYVE/PHD"/>
</dbReference>
<dbReference type="GO" id="GO:0005634">
    <property type="term" value="C:nucleus"/>
    <property type="evidence" value="ECO:0007669"/>
    <property type="project" value="InterPro"/>
</dbReference>
<sequence length="174" mass="20193">MSSAEQVPPENQNKIEFLLGELGKQEGELERVEQQPTEDSDSSLEEKVRKLREINLQIKQINSQRRRIWTQLRIEMAQNATIGENLIISDLRAGVNGLNQRLDRMSQDITCSICLTPWTGDQGRHHLVSLRCGHLFGSNCIHTAIRRYHRCPICRRRARHNDVRRIYGRSFLPP</sequence>